<dbReference type="HOGENOM" id="CLU_1677000_0_0_6"/>
<evidence type="ECO:0000313" key="4">
    <source>
        <dbReference type="Proteomes" id="UP000009080"/>
    </source>
</evidence>
<dbReference type="Proteomes" id="UP000009080">
    <property type="component" value="Chromosome"/>
</dbReference>
<dbReference type="KEGG" id="ttu:TERTU_2835"/>
<gene>
    <name evidence="3" type="ordered locus">TERTU_2835</name>
</gene>
<name>C5BMS2_TERTT</name>
<keyword evidence="4" id="KW-1185">Reference proteome</keyword>
<dbReference type="PANTHER" id="PTHR43181:SF1">
    <property type="entry name" value="2-C-METHYL-D-ERYTHRITOL 2,4-CYCLODIPHOSPHATE SYNTHASE, CHLOROPLASTIC"/>
    <property type="match status" value="1"/>
</dbReference>
<dbReference type="EMBL" id="CP001614">
    <property type="protein sequence ID" value="ACR11110.1"/>
    <property type="molecule type" value="Genomic_DNA"/>
</dbReference>
<dbReference type="Pfam" id="PF02542">
    <property type="entry name" value="YgbB"/>
    <property type="match status" value="1"/>
</dbReference>
<organism evidence="3 4">
    <name type="scientific">Teredinibacter turnerae (strain ATCC 39867 / T7901)</name>
    <dbReference type="NCBI Taxonomy" id="377629"/>
    <lineage>
        <taxon>Bacteria</taxon>
        <taxon>Pseudomonadati</taxon>
        <taxon>Pseudomonadota</taxon>
        <taxon>Gammaproteobacteria</taxon>
        <taxon>Cellvibrionales</taxon>
        <taxon>Cellvibrionaceae</taxon>
        <taxon>Teredinibacter</taxon>
    </lineage>
</organism>
<dbReference type="InterPro" id="IPR036571">
    <property type="entry name" value="MECDP_synthase_sf"/>
</dbReference>
<dbReference type="GO" id="GO:0016114">
    <property type="term" value="P:terpenoid biosynthetic process"/>
    <property type="evidence" value="ECO:0007669"/>
    <property type="project" value="InterPro"/>
</dbReference>
<evidence type="ECO:0000259" key="2">
    <source>
        <dbReference type="Pfam" id="PF02542"/>
    </source>
</evidence>
<dbReference type="RefSeq" id="WP_015817222.1">
    <property type="nucleotide sequence ID" value="NC_012997.1"/>
</dbReference>
<reference evidence="3 4" key="1">
    <citation type="journal article" date="2009" name="PLoS ONE">
        <title>The complete genome of Teredinibacter turnerae T7901: an intracellular endosymbiont of marine wood-boring bivalves (shipworms).</title>
        <authorList>
            <person name="Yang J.C."/>
            <person name="Madupu R."/>
            <person name="Durkin A.S."/>
            <person name="Ekborg N.A."/>
            <person name="Pedamallu C.S."/>
            <person name="Hostetler J.B."/>
            <person name="Radune D."/>
            <person name="Toms B.S."/>
            <person name="Henrissat B."/>
            <person name="Coutinho P.M."/>
            <person name="Schwarz S."/>
            <person name="Field L."/>
            <person name="Trindade-Silva A.E."/>
            <person name="Soares C.A.G."/>
            <person name="Elshahawi S."/>
            <person name="Hanora A."/>
            <person name="Schmidt E.W."/>
            <person name="Haygood M.G."/>
            <person name="Posfai J."/>
            <person name="Benner J."/>
            <person name="Madinger C."/>
            <person name="Nove J."/>
            <person name="Anton B."/>
            <person name="Chaudhary K."/>
            <person name="Foster J."/>
            <person name="Holman A."/>
            <person name="Kumar S."/>
            <person name="Lessard P.A."/>
            <person name="Luyten Y.A."/>
            <person name="Slatko B."/>
            <person name="Wood N."/>
            <person name="Wu B."/>
            <person name="Teplitski M."/>
            <person name="Mougous J.D."/>
            <person name="Ward N."/>
            <person name="Eisen J.A."/>
            <person name="Badger J.H."/>
            <person name="Distel D.L."/>
        </authorList>
    </citation>
    <scope>NUCLEOTIDE SEQUENCE [LARGE SCALE GENOMIC DNA]</scope>
    <source>
        <strain evidence="4">ATCC 39867 / T7901</strain>
    </source>
</reference>
<dbReference type="InterPro" id="IPR003526">
    <property type="entry name" value="MECDP_synthase"/>
</dbReference>
<keyword evidence="1" id="KW-0414">Isoprene biosynthesis</keyword>
<dbReference type="STRING" id="377629.TERTU_2835"/>
<dbReference type="AlphaFoldDB" id="C5BMS2"/>
<protein>
    <submittedName>
        <fullName evidence="3">2-c-methyl-d-erythritol 2,4-cyclodiphosphate synthase</fullName>
    </submittedName>
</protein>
<dbReference type="eggNOG" id="COG0245">
    <property type="taxonomic scope" value="Bacteria"/>
</dbReference>
<evidence type="ECO:0000256" key="1">
    <source>
        <dbReference type="ARBA" id="ARBA00023229"/>
    </source>
</evidence>
<proteinExistence type="predicted"/>
<dbReference type="SUPFAM" id="SSF69765">
    <property type="entry name" value="IpsF-like"/>
    <property type="match status" value="1"/>
</dbReference>
<accession>C5BMS2</accession>
<dbReference type="Gene3D" id="3.30.1330.50">
    <property type="entry name" value="2-C-methyl-D-erythritol 2,4-cyclodiphosphate synthase"/>
    <property type="match status" value="1"/>
</dbReference>
<sequence length="157" mass="16594">MRIGHGIVCAQRTQARKLVLGGVYLEPGFGLAIMNDGDLLLAAVGDALAGAAGLGNFVSLYDLTSPDFKHASTRSLLQMLATSLRSKGLRTVNLDISLCGRDLIFNAYRDDMQASIADALGIDATRINLKLSGALLLPARNDSDVLALATALLDDEH</sequence>
<evidence type="ECO:0000313" key="3">
    <source>
        <dbReference type="EMBL" id="ACR11110.1"/>
    </source>
</evidence>
<dbReference type="PANTHER" id="PTHR43181">
    <property type="entry name" value="2-C-METHYL-D-ERYTHRITOL 2,4-CYCLODIPHOSPHATE SYNTHASE, CHLOROPLASTIC"/>
    <property type="match status" value="1"/>
</dbReference>
<dbReference type="GO" id="GO:0008685">
    <property type="term" value="F:2-C-methyl-D-erythritol 2,4-cyclodiphosphate synthase activity"/>
    <property type="evidence" value="ECO:0007669"/>
    <property type="project" value="InterPro"/>
</dbReference>
<dbReference type="OrthoDB" id="9804336at2"/>
<feature type="domain" description="2-C-methyl-D-erythritol 2,4-cyclodiphosphate synthase" evidence="2">
    <location>
        <begin position="1"/>
        <end position="153"/>
    </location>
</feature>